<proteinExistence type="predicted"/>
<reference evidence="3 4" key="1">
    <citation type="submission" date="2019-12" db="EMBL/GenBank/DDBJ databases">
        <title>A genome sequence resource for the geographically widespread anthracnose pathogen Colletotrichum asianum.</title>
        <authorList>
            <person name="Meng Y."/>
        </authorList>
    </citation>
    <scope>NUCLEOTIDE SEQUENCE [LARGE SCALE GENOMIC DNA]</scope>
    <source>
        <strain evidence="3 4">ICMP 18580</strain>
    </source>
</reference>
<dbReference type="PANTHER" id="PTHR11559">
    <property type="entry name" value="CARBOXYLESTERASE"/>
    <property type="match status" value="1"/>
</dbReference>
<feature type="chain" id="PRO_5034023503" evidence="1">
    <location>
        <begin position="23"/>
        <end position="557"/>
    </location>
</feature>
<organism evidence="3 4">
    <name type="scientific">Colletotrichum asianum</name>
    <dbReference type="NCBI Taxonomy" id="702518"/>
    <lineage>
        <taxon>Eukaryota</taxon>
        <taxon>Fungi</taxon>
        <taxon>Dikarya</taxon>
        <taxon>Ascomycota</taxon>
        <taxon>Pezizomycotina</taxon>
        <taxon>Sordariomycetes</taxon>
        <taxon>Hypocreomycetidae</taxon>
        <taxon>Glomerellales</taxon>
        <taxon>Glomerellaceae</taxon>
        <taxon>Colletotrichum</taxon>
        <taxon>Colletotrichum gloeosporioides species complex</taxon>
    </lineage>
</organism>
<dbReference type="InterPro" id="IPR002018">
    <property type="entry name" value="CarbesteraseB"/>
</dbReference>
<sequence length="557" mass="60564">MRFSTLFLSFTVALCHVKLSKGSPESPQVDLGYARYIGLGNTTSGINSFFGIRYALPPTGEQRWRKPESVDSKPWPAQKPIIDATVPGLRCIAIVNSPWISGSTAPNNTASYESEDCLLLNVLVPSQPASTRLPVLVNIHGGGYVAGVPVEGDAFVHQAQGQIIFVAIQYRLGAFGFLAGDEIQASGVANAGLLDQREALNWVQRNIHYFGGDPDKVTIMSGSAGGGSVSMQMLLHGGRQAPPFRAAIPEYAWWSPMYNRTWVRKEYQRVLESNSCASLSCLHGLSAAALNNAAWRAWKTALNEAETVYGLFYYGPTIDNDAVMDLPARQFKAGNFTKVPVLVDRDMFEGPYFTSVSLSTHEQLFADLKAMWQAVPQSVIEKVVDLYPTSVYNGSLIKSAGWFKALTGSFDVSAPYVQRQAIFGASVVDCPSTTIVQASMDAGQKAFKMVFEAGTQLHGATASYLWSKDISFDGTSTLGTTLFGGNATLAYALREYIAAFTINLNPNPANLSTSVPYWPEFTNQGRQILHIQDNQTSVAYDFDSHEKCSVLGSLSTI</sequence>
<dbReference type="Gene3D" id="3.40.50.1820">
    <property type="entry name" value="alpha/beta hydrolase"/>
    <property type="match status" value="1"/>
</dbReference>
<evidence type="ECO:0000313" key="3">
    <source>
        <dbReference type="EMBL" id="KAF0328426.1"/>
    </source>
</evidence>
<keyword evidence="4" id="KW-1185">Reference proteome</keyword>
<gene>
    <name evidence="3" type="ORF">GQ607_004222</name>
</gene>
<dbReference type="OrthoDB" id="408631at2759"/>
<keyword evidence="1" id="KW-0732">Signal</keyword>
<feature type="domain" description="Carboxylesterase type B" evidence="2">
    <location>
        <begin position="41"/>
        <end position="540"/>
    </location>
</feature>
<evidence type="ECO:0000313" key="4">
    <source>
        <dbReference type="Proteomes" id="UP000434172"/>
    </source>
</evidence>
<dbReference type="InterPro" id="IPR050309">
    <property type="entry name" value="Type-B_Carboxylest/Lipase"/>
</dbReference>
<dbReference type="SUPFAM" id="SSF53474">
    <property type="entry name" value="alpha/beta-Hydrolases"/>
    <property type="match status" value="1"/>
</dbReference>
<comment type="caution">
    <text evidence="3">The sequence shown here is derived from an EMBL/GenBank/DDBJ whole genome shotgun (WGS) entry which is preliminary data.</text>
</comment>
<accession>A0A8H3WGP0</accession>
<dbReference type="InterPro" id="IPR029058">
    <property type="entry name" value="AB_hydrolase_fold"/>
</dbReference>
<name>A0A8H3WGP0_9PEZI</name>
<protein>
    <submittedName>
        <fullName evidence="3">Triacylglycerol lipase</fullName>
    </submittedName>
</protein>
<dbReference type="Pfam" id="PF00135">
    <property type="entry name" value="COesterase"/>
    <property type="match status" value="1"/>
</dbReference>
<dbReference type="Proteomes" id="UP000434172">
    <property type="component" value="Unassembled WGS sequence"/>
</dbReference>
<evidence type="ECO:0000256" key="1">
    <source>
        <dbReference type="SAM" id="SignalP"/>
    </source>
</evidence>
<evidence type="ECO:0000259" key="2">
    <source>
        <dbReference type="Pfam" id="PF00135"/>
    </source>
</evidence>
<dbReference type="AlphaFoldDB" id="A0A8H3WGP0"/>
<dbReference type="EMBL" id="WOWK01000017">
    <property type="protein sequence ID" value="KAF0328426.1"/>
    <property type="molecule type" value="Genomic_DNA"/>
</dbReference>
<feature type="signal peptide" evidence="1">
    <location>
        <begin position="1"/>
        <end position="22"/>
    </location>
</feature>